<feature type="transmembrane region" description="Helical" evidence="7">
    <location>
        <begin position="198"/>
        <end position="219"/>
    </location>
</feature>
<evidence type="ECO:0000256" key="2">
    <source>
        <dbReference type="ARBA" id="ARBA00007928"/>
    </source>
</evidence>
<reference evidence="9" key="1">
    <citation type="journal article" date="2019" name="Int. J. Syst. Evol. Microbiol.">
        <title>The Global Catalogue of Microorganisms (GCM) 10K type strain sequencing project: providing services to taxonomists for standard genome sequencing and annotation.</title>
        <authorList>
            <consortium name="The Broad Institute Genomics Platform"/>
            <consortium name="The Broad Institute Genome Sequencing Center for Infectious Disease"/>
            <person name="Wu L."/>
            <person name="Ma J."/>
        </authorList>
    </citation>
    <scope>NUCLEOTIDE SEQUENCE [LARGE SCALE GENOMIC DNA]</scope>
    <source>
        <strain evidence="9">JCM 16703</strain>
    </source>
</reference>
<feature type="transmembrane region" description="Helical" evidence="7">
    <location>
        <begin position="78"/>
        <end position="96"/>
    </location>
</feature>
<keyword evidence="3" id="KW-1003">Cell membrane</keyword>
<sequence>MWGVIDLPTYLVGLVLIVLLPGPNSMFVLAVAAREGVRSGYAAAVGVFTGDAVLMTLSAAGVASVLEANEVVFDVLKYLGAGYLGWLAIGLLRAAWATLRARTLRTSSGADAVGEAAELARGAHGHHFRRALVISLLNPKAILFFIAFFVQFVDPAYPRPAVSFLVLGAFAELVSFLYLTTLIFAGSRLAAAFRARRALAAGGTSLVGVVFLGFAVKLATASAA</sequence>
<feature type="transmembrane region" description="Helical" evidence="7">
    <location>
        <begin position="164"/>
        <end position="186"/>
    </location>
</feature>
<comment type="subcellular location">
    <subcellularLocation>
        <location evidence="1">Cell membrane</location>
        <topology evidence="1">Multi-pass membrane protein</topology>
    </subcellularLocation>
</comment>
<keyword evidence="6 7" id="KW-0472">Membrane</keyword>
<dbReference type="PANTHER" id="PTHR30086:SF15">
    <property type="entry name" value="LEUCINE EFFLUX PROTEIN"/>
    <property type="match status" value="1"/>
</dbReference>
<dbReference type="PIRSF" id="PIRSF006324">
    <property type="entry name" value="LeuE"/>
    <property type="match status" value="1"/>
</dbReference>
<keyword evidence="4 7" id="KW-0812">Transmembrane</keyword>
<accession>A0ABP7X9X3</accession>
<evidence type="ECO:0000256" key="7">
    <source>
        <dbReference type="SAM" id="Phobius"/>
    </source>
</evidence>
<feature type="transmembrane region" description="Helical" evidence="7">
    <location>
        <begin position="12"/>
        <end position="33"/>
    </location>
</feature>
<evidence type="ECO:0000256" key="5">
    <source>
        <dbReference type="ARBA" id="ARBA00022989"/>
    </source>
</evidence>
<dbReference type="InterPro" id="IPR001123">
    <property type="entry name" value="LeuE-type"/>
</dbReference>
<dbReference type="EMBL" id="BAAAZH010000001">
    <property type="protein sequence ID" value="GAA4108795.1"/>
    <property type="molecule type" value="Genomic_DNA"/>
</dbReference>
<evidence type="ECO:0000256" key="1">
    <source>
        <dbReference type="ARBA" id="ARBA00004651"/>
    </source>
</evidence>
<dbReference type="Proteomes" id="UP001501495">
    <property type="component" value="Unassembled WGS sequence"/>
</dbReference>
<evidence type="ECO:0000256" key="6">
    <source>
        <dbReference type="ARBA" id="ARBA00023136"/>
    </source>
</evidence>
<organism evidence="8 9">
    <name type="scientific">Nocardioides fonticola</name>
    <dbReference type="NCBI Taxonomy" id="450363"/>
    <lineage>
        <taxon>Bacteria</taxon>
        <taxon>Bacillati</taxon>
        <taxon>Actinomycetota</taxon>
        <taxon>Actinomycetes</taxon>
        <taxon>Propionibacteriales</taxon>
        <taxon>Nocardioidaceae</taxon>
        <taxon>Nocardioides</taxon>
    </lineage>
</organism>
<feature type="transmembrane region" description="Helical" evidence="7">
    <location>
        <begin position="40"/>
        <end position="66"/>
    </location>
</feature>
<dbReference type="Pfam" id="PF01810">
    <property type="entry name" value="LysE"/>
    <property type="match status" value="1"/>
</dbReference>
<evidence type="ECO:0000313" key="8">
    <source>
        <dbReference type="EMBL" id="GAA4108795.1"/>
    </source>
</evidence>
<evidence type="ECO:0000256" key="4">
    <source>
        <dbReference type="ARBA" id="ARBA00022692"/>
    </source>
</evidence>
<keyword evidence="5 7" id="KW-1133">Transmembrane helix</keyword>
<feature type="transmembrane region" description="Helical" evidence="7">
    <location>
        <begin position="131"/>
        <end position="152"/>
    </location>
</feature>
<evidence type="ECO:0000256" key="3">
    <source>
        <dbReference type="ARBA" id="ARBA00022475"/>
    </source>
</evidence>
<dbReference type="PANTHER" id="PTHR30086">
    <property type="entry name" value="ARGININE EXPORTER PROTEIN ARGO"/>
    <property type="match status" value="1"/>
</dbReference>
<keyword evidence="9" id="KW-1185">Reference proteome</keyword>
<dbReference type="RefSeq" id="WP_344731389.1">
    <property type="nucleotide sequence ID" value="NZ_BAAAZH010000001.1"/>
</dbReference>
<gene>
    <name evidence="8" type="primary">leuE</name>
    <name evidence="8" type="ORF">GCM10022215_02720</name>
</gene>
<comment type="similarity">
    <text evidence="2">Belongs to the Rht family.</text>
</comment>
<evidence type="ECO:0000313" key="9">
    <source>
        <dbReference type="Proteomes" id="UP001501495"/>
    </source>
</evidence>
<proteinExistence type="inferred from homology"/>
<dbReference type="NCBIfam" id="NF008201">
    <property type="entry name" value="PRK10958.1"/>
    <property type="match status" value="1"/>
</dbReference>
<protein>
    <submittedName>
        <fullName evidence="8">Leucine efflux protein LeuE</fullName>
    </submittedName>
</protein>
<comment type="caution">
    <text evidence="8">The sequence shown here is derived from an EMBL/GenBank/DDBJ whole genome shotgun (WGS) entry which is preliminary data.</text>
</comment>
<name>A0ABP7X9X3_9ACTN</name>